<dbReference type="OrthoDB" id="9157515at2"/>
<dbReference type="EMBL" id="VHSG01000006">
    <property type="protein sequence ID" value="TQV84276.1"/>
    <property type="molecule type" value="Genomic_DNA"/>
</dbReference>
<comment type="caution">
    <text evidence="3">The sequence shown here is derived from an EMBL/GenBank/DDBJ whole genome shotgun (WGS) entry which is preliminary data.</text>
</comment>
<keyword evidence="1" id="KW-0175">Coiled coil</keyword>
<dbReference type="InterPro" id="IPR049762">
    <property type="entry name" value="PoNe_dom"/>
</dbReference>
<name>A0A545U4A3_9GAMM</name>
<accession>A0A545U4A3</accession>
<evidence type="ECO:0000313" key="4">
    <source>
        <dbReference type="Proteomes" id="UP000319732"/>
    </source>
</evidence>
<dbReference type="CDD" id="cd20739">
    <property type="entry name" value="PoNe_DUF637"/>
    <property type="match status" value="1"/>
</dbReference>
<sequence>MMGGDERGIVGGQEEIGEVAAVCQYGQTIAQRRKEGGNPIQSVLDHSDQYYYNTETHTYNLIDGGKGAIKNRAKLSREEFALKDTSNTNARRHGVHEIKVRHDTLPEKQQRKLKKLEEERRRARKQKKAIEDTLKKGGDTIDGQSYNRIKDVKAWKEADHDLKKISEKLGEHAANAAINQQLPNAKKLHSDTPGDGKQGQFDSVYQDGDKIYIIEAKGAGGRRTTRNNSKGDPVEQGTEEYRDEIIENMEKEAKKDPELRKTVRALKKAVKQGKLEYLEIVQKANDDDVIPHVQISKYE</sequence>
<protein>
    <submittedName>
        <fullName evidence="3">Uncharacterized protein</fullName>
    </submittedName>
</protein>
<evidence type="ECO:0000256" key="1">
    <source>
        <dbReference type="SAM" id="Coils"/>
    </source>
</evidence>
<evidence type="ECO:0000313" key="3">
    <source>
        <dbReference type="EMBL" id="TQV84276.1"/>
    </source>
</evidence>
<dbReference type="RefSeq" id="WP_142903355.1">
    <property type="nucleotide sequence ID" value="NZ_ML660089.1"/>
</dbReference>
<reference evidence="3 4" key="1">
    <citation type="submission" date="2019-06" db="EMBL/GenBank/DDBJ databases">
        <title>Whole genome sequence for Cellvibrionaceae sp. R142.</title>
        <authorList>
            <person name="Wang G."/>
        </authorList>
    </citation>
    <scope>NUCLEOTIDE SEQUENCE [LARGE SCALE GENOMIC DNA]</scope>
    <source>
        <strain evidence="3 4">R142</strain>
    </source>
</reference>
<dbReference type="AlphaFoldDB" id="A0A545U4A3"/>
<dbReference type="Proteomes" id="UP000319732">
    <property type="component" value="Unassembled WGS sequence"/>
</dbReference>
<feature type="coiled-coil region" evidence="1">
    <location>
        <begin position="106"/>
        <end position="136"/>
    </location>
</feature>
<gene>
    <name evidence="3" type="ORF">FKG94_06360</name>
</gene>
<keyword evidence="4" id="KW-1185">Reference proteome</keyword>
<evidence type="ECO:0000256" key="2">
    <source>
        <dbReference type="SAM" id="MobiDB-lite"/>
    </source>
</evidence>
<feature type="region of interest" description="Disordered" evidence="2">
    <location>
        <begin position="221"/>
        <end position="240"/>
    </location>
</feature>
<organism evidence="3 4">
    <name type="scientific">Exilibacterium tricleocarpae</name>
    <dbReference type="NCBI Taxonomy" id="2591008"/>
    <lineage>
        <taxon>Bacteria</taxon>
        <taxon>Pseudomonadati</taxon>
        <taxon>Pseudomonadota</taxon>
        <taxon>Gammaproteobacteria</taxon>
        <taxon>Cellvibrionales</taxon>
        <taxon>Cellvibrionaceae</taxon>
        <taxon>Exilibacterium</taxon>
    </lineage>
</organism>
<proteinExistence type="predicted"/>